<dbReference type="EMBL" id="CACRUV010000018">
    <property type="protein sequence ID" value="VYU10842.1"/>
    <property type="molecule type" value="Genomic_DNA"/>
</dbReference>
<sequence length="89" mass="10472">MLLSILFLFLNSTDIPTKQVPETKYAILSYILKLRIKRTCRTVSFHAVFYMFSGKEQGGWEKGLLLPCQDGTFLLIEFQKYKSKKYLRQ</sequence>
<accession>A0A6N3C4A0</accession>
<dbReference type="AlphaFoldDB" id="A0A6N3C4A0"/>
<organism evidence="1">
    <name type="scientific">Parabacteroides merdae</name>
    <dbReference type="NCBI Taxonomy" id="46503"/>
    <lineage>
        <taxon>Bacteria</taxon>
        <taxon>Pseudomonadati</taxon>
        <taxon>Bacteroidota</taxon>
        <taxon>Bacteroidia</taxon>
        <taxon>Bacteroidales</taxon>
        <taxon>Tannerellaceae</taxon>
        <taxon>Parabacteroides</taxon>
    </lineage>
</organism>
<name>A0A6N3C4A0_9BACT</name>
<gene>
    <name evidence="1" type="ORF">PMLFYP103_01238</name>
</gene>
<protein>
    <submittedName>
        <fullName evidence="1">Uncharacterized protein</fullName>
    </submittedName>
</protein>
<evidence type="ECO:0000313" key="1">
    <source>
        <dbReference type="EMBL" id="VYU10842.1"/>
    </source>
</evidence>
<reference evidence="1" key="1">
    <citation type="submission" date="2019-11" db="EMBL/GenBank/DDBJ databases">
        <authorList>
            <person name="Feng L."/>
        </authorList>
    </citation>
    <scope>NUCLEOTIDE SEQUENCE</scope>
    <source>
        <strain evidence="1">PmerdaeLFYP103</strain>
    </source>
</reference>
<proteinExistence type="predicted"/>